<evidence type="ECO:0000256" key="1">
    <source>
        <dbReference type="ARBA" id="ARBA00008334"/>
    </source>
</evidence>
<dbReference type="Pfam" id="PF08033">
    <property type="entry name" value="Sec23_BS"/>
    <property type="match status" value="1"/>
</dbReference>
<feature type="compositionally biased region" description="Low complexity" evidence="4">
    <location>
        <begin position="96"/>
        <end position="116"/>
    </location>
</feature>
<feature type="domain" description="Sec23/Sec24 beta-sandwich" evidence="9">
    <location>
        <begin position="707"/>
        <end position="791"/>
    </location>
</feature>
<dbReference type="InterPro" id="IPR036180">
    <property type="entry name" value="Gelsolin-like_dom_sf"/>
</dbReference>
<dbReference type="InterPro" id="IPR036465">
    <property type="entry name" value="vWFA_dom_sf"/>
</dbReference>
<dbReference type="Proteomes" id="UP000245609">
    <property type="component" value="Unassembled WGS sequence"/>
</dbReference>
<feature type="domain" description="Sec23/Sec24 trunk" evidence="7">
    <location>
        <begin position="467"/>
        <end position="699"/>
    </location>
</feature>
<dbReference type="InterPro" id="IPR006896">
    <property type="entry name" value="Sec23/24_trunk_dom"/>
</dbReference>
<feature type="compositionally biased region" description="Polar residues" evidence="4">
    <location>
        <begin position="263"/>
        <end position="277"/>
    </location>
</feature>
<evidence type="ECO:0000256" key="3">
    <source>
        <dbReference type="ARBA" id="ARBA00022927"/>
    </source>
</evidence>
<dbReference type="Gene3D" id="3.40.50.410">
    <property type="entry name" value="von Willebrand factor, type A domain"/>
    <property type="match status" value="1"/>
</dbReference>
<evidence type="ECO:0000259" key="6">
    <source>
        <dbReference type="Pfam" id="PF04810"/>
    </source>
</evidence>
<comment type="similarity">
    <text evidence="1">Belongs to the SEC23/SEC24 family. SEC24 subfamily.</text>
</comment>
<dbReference type="GO" id="GO:0006886">
    <property type="term" value="P:intracellular protein transport"/>
    <property type="evidence" value="ECO:0007669"/>
    <property type="project" value="InterPro"/>
</dbReference>
<feature type="region of interest" description="Disordered" evidence="4">
    <location>
        <begin position="1"/>
        <end position="195"/>
    </location>
</feature>
<comment type="caution">
    <text evidence="10">The sequence shown here is derived from an EMBL/GenBank/DDBJ whole genome shotgun (WGS) entry which is preliminary data.</text>
</comment>
<sequence>MNQAHFPANPNQPPLNRPPMSRPPPNLAGGPESRPQHPQARSQLGLQQQIPRPNISGPQQPPMQGQQNAVPSGTNTPRPHPQSQRQSQPQPPPQFQPQLQSQPQIQPQIQRAANPPIQNPSIAQMRPAPSPRNITPNLQGAIPPSIQQMRPPQQNVPRPQPPPAQPGFTNPSIPNAQRPPMQNPNVPPYTQNQMQVPQQQNINQLSQQFGNMNVNAQVHSVPSHKPRRVYAADNVSPQTQPRESAAISSPQMFTPAAQPPKPNSSFARTYVNQNNSPAMAPGLEPQKPRIDPSQMPSPIAVQALNQEIFRDLEFSTSSKSGIPLATTQFTCIDDGNSNPRYIRLSMSNIPNSENLLKDSQLPLGMIITPLADLGDNDTQLQTVDFGAEGPIRCIRCKAYINTYMTFIDGGKRFVCNLCSHENDVPEDYFCNLDMAGRRLDLDTRPELRSGSCEFVATKEFMSSQSGPAAFIFAIDVTWESIQNGMVHTAVAAIKETLYSGMGLPYGTLFGIMTYDRSVHFYNLNNSLDSAQMLVVSDIRDMFLPLKDGLLVDPYESRSIIESLLDSIPTLFSSNRTAEPVLGSVVTAAHEALKGRGGKLFLFQSSMPTYGPGALRHRDDIKLHNTDKEKTLFVPNDTFYRDIAIQYVGEGISVSLYMFSNSYVDLASMMPLVQLTSGECFVYYGFKRERDSPSFFADLRADATRNFGFNGVLRVRCSDGLRVDEYYGNLYMRNHVDVELAGVASDCTIGVTFKHDSQLDETKDVYFQIALLYTSSDGKRLIRVHNAAVPCTTLIGNMFKFSELDTSMSLLARISVAETAKLSLRNIRDNVFEKCVQILLAYRKHCASGSPPGQLILPEAYKLLPLYALSLIKSFALKGGTDVPVDLRVLHMSLLRSMPVYKSVYYFYPRIAAIGQLPALDNESAGETPLIFSQLVRATYSAFDPAGVYLVQTNSASLTLWIGRQVDSQVLHSLFGVDSAEKLSSTTTCIPILNNELNINARSVAIALSTSCNYLLPADQVNEYKSLDDAGSDDVTALYLPPIQILRQGIDPQEISFVNILVEDKNNDGMSYVDFLCHIHRQIQIALKPKRN</sequence>
<dbReference type="GO" id="GO:0070971">
    <property type="term" value="C:endoplasmic reticulum exit site"/>
    <property type="evidence" value="ECO:0007669"/>
    <property type="project" value="TreeGrafter"/>
</dbReference>
<accession>A0A2T9ZHI0</accession>
<dbReference type="SUPFAM" id="SSF53300">
    <property type="entry name" value="vWA-like"/>
    <property type="match status" value="1"/>
</dbReference>
<protein>
    <submittedName>
        <fullName evidence="10">Uncharacterized protein</fullName>
    </submittedName>
</protein>
<reference evidence="10 11" key="1">
    <citation type="journal article" date="2018" name="MBio">
        <title>Comparative Genomics Reveals the Core Gene Toolbox for the Fungus-Insect Symbiosis.</title>
        <authorList>
            <person name="Wang Y."/>
            <person name="Stata M."/>
            <person name="Wang W."/>
            <person name="Stajich J.E."/>
            <person name="White M.M."/>
            <person name="Moncalvo J.M."/>
        </authorList>
    </citation>
    <scope>NUCLEOTIDE SEQUENCE [LARGE SCALE GENOMIC DNA]</scope>
    <source>
        <strain evidence="10 11">SC-DP-2</strain>
    </source>
</reference>
<dbReference type="GO" id="GO:0030127">
    <property type="term" value="C:COPII vesicle coat"/>
    <property type="evidence" value="ECO:0007669"/>
    <property type="project" value="InterPro"/>
</dbReference>
<feature type="compositionally biased region" description="Polar residues" evidence="4">
    <location>
        <begin position="235"/>
        <end position="252"/>
    </location>
</feature>
<dbReference type="InterPro" id="IPR006900">
    <property type="entry name" value="Sec23/24_helical_dom"/>
</dbReference>
<evidence type="ECO:0000259" key="9">
    <source>
        <dbReference type="Pfam" id="PF08033"/>
    </source>
</evidence>
<dbReference type="OrthoDB" id="49016at2759"/>
<keyword evidence="3" id="KW-0653">Protein transport</keyword>
<feature type="domain" description="Sec23/Sec24 helical" evidence="8">
    <location>
        <begin position="803"/>
        <end position="903"/>
    </location>
</feature>
<dbReference type="InterPro" id="IPR029006">
    <property type="entry name" value="ADF-H/Gelsolin-like_dom_sf"/>
</dbReference>
<dbReference type="GO" id="GO:0008270">
    <property type="term" value="F:zinc ion binding"/>
    <property type="evidence" value="ECO:0007669"/>
    <property type="project" value="InterPro"/>
</dbReference>
<dbReference type="EMBL" id="MBFS01000166">
    <property type="protein sequence ID" value="PVV04045.1"/>
    <property type="molecule type" value="Genomic_DNA"/>
</dbReference>
<evidence type="ECO:0000256" key="2">
    <source>
        <dbReference type="ARBA" id="ARBA00022448"/>
    </source>
</evidence>
<organism evidence="10 11">
    <name type="scientific">Smittium megazygosporum</name>
    <dbReference type="NCBI Taxonomy" id="133381"/>
    <lineage>
        <taxon>Eukaryota</taxon>
        <taxon>Fungi</taxon>
        <taxon>Fungi incertae sedis</taxon>
        <taxon>Zoopagomycota</taxon>
        <taxon>Kickxellomycotina</taxon>
        <taxon>Harpellomycetes</taxon>
        <taxon>Harpellales</taxon>
        <taxon>Legeriomycetaceae</taxon>
        <taxon>Smittium</taxon>
    </lineage>
</organism>
<dbReference type="Pfam" id="PF00626">
    <property type="entry name" value="Gelsolin"/>
    <property type="match status" value="1"/>
</dbReference>
<dbReference type="InterPro" id="IPR036175">
    <property type="entry name" value="Sec23/24_helical_dom_sf"/>
</dbReference>
<dbReference type="PANTHER" id="PTHR13803:SF4">
    <property type="entry name" value="SECRETORY 24CD, ISOFORM C"/>
    <property type="match status" value="1"/>
</dbReference>
<dbReference type="SUPFAM" id="SSF81995">
    <property type="entry name" value="beta-sandwich domain of Sec23/24"/>
    <property type="match status" value="1"/>
</dbReference>
<dbReference type="Gene3D" id="2.30.30.380">
    <property type="entry name" value="Zn-finger domain of Sec23/24"/>
    <property type="match status" value="1"/>
</dbReference>
<feature type="region of interest" description="Disordered" evidence="4">
    <location>
        <begin position="232"/>
        <end position="285"/>
    </location>
</feature>
<evidence type="ECO:0000313" key="11">
    <source>
        <dbReference type="Proteomes" id="UP000245609"/>
    </source>
</evidence>
<dbReference type="GO" id="GO:0000149">
    <property type="term" value="F:SNARE binding"/>
    <property type="evidence" value="ECO:0007669"/>
    <property type="project" value="TreeGrafter"/>
</dbReference>
<dbReference type="AlphaFoldDB" id="A0A2T9ZHI0"/>
<dbReference type="STRING" id="133381.A0A2T9ZHI0"/>
<evidence type="ECO:0000259" key="8">
    <source>
        <dbReference type="Pfam" id="PF04815"/>
    </source>
</evidence>
<dbReference type="Pfam" id="PF04810">
    <property type="entry name" value="zf-Sec23_Sec24"/>
    <property type="match status" value="1"/>
</dbReference>
<dbReference type="InterPro" id="IPR006895">
    <property type="entry name" value="Znf_Sec23_Sec24"/>
</dbReference>
<dbReference type="PANTHER" id="PTHR13803">
    <property type="entry name" value="SEC24-RELATED PROTEIN"/>
    <property type="match status" value="1"/>
</dbReference>
<dbReference type="InterPro" id="IPR012990">
    <property type="entry name" value="Beta-sandwich_Sec23_24"/>
</dbReference>
<keyword evidence="11" id="KW-1185">Reference proteome</keyword>
<dbReference type="InterPro" id="IPR007123">
    <property type="entry name" value="Gelsolin-like_dom"/>
</dbReference>
<evidence type="ECO:0000313" key="10">
    <source>
        <dbReference type="EMBL" id="PVV04045.1"/>
    </source>
</evidence>
<dbReference type="SUPFAM" id="SSF82754">
    <property type="entry name" value="C-terminal, gelsolin-like domain of Sec23/24"/>
    <property type="match status" value="1"/>
</dbReference>
<feature type="domain" description="Zinc finger Sec23/Sec24-type" evidence="6">
    <location>
        <begin position="390"/>
        <end position="428"/>
    </location>
</feature>
<gene>
    <name evidence="10" type="ORF">BB560_001461</name>
</gene>
<dbReference type="Pfam" id="PF04815">
    <property type="entry name" value="Sec23_helical"/>
    <property type="match status" value="1"/>
</dbReference>
<keyword evidence="2" id="KW-0813">Transport</keyword>
<evidence type="ECO:0000256" key="4">
    <source>
        <dbReference type="SAM" id="MobiDB-lite"/>
    </source>
</evidence>
<evidence type="ECO:0000259" key="7">
    <source>
        <dbReference type="Pfam" id="PF04811"/>
    </source>
</evidence>
<dbReference type="SUPFAM" id="SSF81811">
    <property type="entry name" value="Helical domain of Sec23/24"/>
    <property type="match status" value="1"/>
</dbReference>
<dbReference type="InterPro" id="IPR036174">
    <property type="entry name" value="Znf_Sec23_Sec24_sf"/>
</dbReference>
<dbReference type="InterPro" id="IPR050550">
    <property type="entry name" value="SEC23_SEC24_subfamily"/>
</dbReference>
<feature type="compositionally biased region" description="Pro residues" evidence="4">
    <location>
        <begin position="10"/>
        <end position="26"/>
    </location>
</feature>
<proteinExistence type="inferred from homology"/>
<feature type="compositionally biased region" description="Low complexity" evidence="4">
    <location>
        <begin position="147"/>
        <end position="157"/>
    </location>
</feature>
<dbReference type="Gene3D" id="1.20.120.730">
    <property type="entry name" value="Sec23/Sec24 helical domain"/>
    <property type="match status" value="1"/>
</dbReference>
<feature type="compositionally biased region" description="Polar residues" evidence="4">
    <location>
        <begin position="39"/>
        <end position="51"/>
    </location>
</feature>
<dbReference type="Pfam" id="PF04811">
    <property type="entry name" value="Sec23_trunk"/>
    <property type="match status" value="1"/>
</dbReference>
<evidence type="ECO:0000259" key="5">
    <source>
        <dbReference type="Pfam" id="PF00626"/>
    </source>
</evidence>
<dbReference type="Gene3D" id="2.60.40.1670">
    <property type="entry name" value="beta-sandwich domain of Sec23/24"/>
    <property type="match status" value="1"/>
</dbReference>
<dbReference type="Gene3D" id="3.40.20.10">
    <property type="entry name" value="Severin"/>
    <property type="match status" value="1"/>
</dbReference>
<dbReference type="SUPFAM" id="SSF82919">
    <property type="entry name" value="Zn-finger domain of Sec23/24"/>
    <property type="match status" value="1"/>
</dbReference>
<feature type="domain" description="Gelsolin-like" evidence="5">
    <location>
        <begin position="935"/>
        <end position="983"/>
    </location>
</feature>
<name>A0A2T9ZHI0_9FUNG</name>
<dbReference type="GO" id="GO:0090110">
    <property type="term" value="P:COPII-coated vesicle cargo loading"/>
    <property type="evidence" value="ECO:0007669"/>
    <property type="project" value="TreeGrafter"/>
</dbReference>